<accession>A0ABS1UDJ6</accession>
<comment type="caution">
    <text evidence="1">The sequence shown here is derived from an EMBL/GenBank/DDBJ whole genome shotgun (WGS) entry which is preliminary data.</text>
</comment>
<proteinExistence type="predicted"/>
<dbReference type="EMBL" id="JAETWB010000035">
    <property type="protein sequence ID" value="MBL6081742.1"/>
    <property type="molecule type" value="Genomic_DNA"/>
</dbReference>
<protein>
    <submittedName>
        <fullName evidence="1">Uncharacterized protein</fullName>
    </submittedName>
</protein>
<name>A0ABS1UDJ6_9PROT</name>
<dbReference type="Proteomes" id="UP000660885">
    <property type="component" value="Unassembled WGS sequence"/>
</dbReference>
<organism evidence="1 2">
    <name type="scientific">Belnapia arida</name>
    <dbReference type="NCBI Taxonomy" id="2804533"/>
    <lineage>
        <taxon>Bacteria</taxon>
        <taxon>Pseudomonadati</taxon>
        <taxon>Pseudomonadota</taxon>
        <taxon>Alphaproteobacteria</taxon>
        <taxon>Acetobacterales</taxon>
        <taxon>Roseomonadaceae</taxon>
        <taxon>Belnapia</taxon>
    </lineage>
</organism>
<reference evidence="1 2" key="1">
    <citation type="submission" date="2021-01" db="EMBL/GenBank/DDBJ databases">
        <title>Belnapia mucosa sp. nov. and Belnapia arida sp. nov., isolated from the Tabernas Desert (Almeria, Spain).</title>
        <authorList>
            <person name="Molina-Menor E."/>
            <person name="Vidal-Verdu A."/>
            <person name="Calonge A."/>
            <person name="Satari L."/>
            <person name="Pereto J."/>
            <person name="Porcar M."/>
        </authorList>
    </citation>
    <scope>NUCLEOTIDE SEQUENCE [LARGE SCALE GENOMIC DNA]</scope>
    <source>
        <strain evidence="1 2">T18</strain>
    </source>
</reference>
<evidence type="ECO:0000313" key="1">
    <source>
        <dbReference type="EMBL" id="MBL6081742.1"/>
    </source>
</evidence>
<dbReference type="RefSeq" id="WP_202834957.1">
    <property type="nucleotide sequence ID" value="NZ_JAETWB010000035.1"/>
</dbReference>
<evidence type="ECO:0000313" key="2">
    <source>
        <dbReference type="Proteomes" id="UP000660885"/>
    </source>
</evidence>
<gene>
    <name evidence="1" type="ORF">JMJ56_27550</name>
</gene>
<keyword evidence="2" id="KW-1185">Reference proteome</keyword>
<sequence>MVALIILISLPLLLFGLLGLTSLGASGDQFITLADGIQTRVRRRGGSDVGWVGGGDAGANCDS</sequence>